<keyword evidence="2" id="KW-0479">Metal-binding</keyword>
<dbReference type="Proteomes" id="UP000580517">
    <property type="component" value="Unassembled WGS sequence"/>
</dbReference>
<dbReference type="PANTHER" id="PTHR42978">
    <property type="entry name" value="QUORUM-QUENCHING LACTONASE YTNP-RELATED-RELATED"/>
    <property type="match status" value="1"/>
</dbReference>
<evidence type="ECO:0000259" key="6">
    <source>
        <dbReference type="SMART" id="SM00849"/>
    </source>
</evidence>
<evidence type="ECO:0000256" key="5">
    <source>
        <dbReference type="SAM" id="SignalP"/>
    </source>
</evidence>
<dbReference type="EMBL" id="JACCEW010000006">
    <property type="protein sequence ID" value="NYT38598.1"/>
    <property type="molecule type" value="Genomic_DNA"/>
</dbReference>
<evidence type="ECO:0000313" key="7">
    <source>
        <dbReference type="EMBL" id="NYT38598.1"/>
    </source>
</evidence>
<dbReference type="CDD" id="cd07720">
    <property type="entry name" value="OPHC2-like_MBL-fold"/>
    <property type="match status" value="1"/>
</dbReference>
<evidence type="ECO:0000256" key="4">
    <source>
        <dbReference type="ARBA" id="ARBA00022833"/>
    </source>
</evidence>
<dbReference type="PANTHER" id="PTHR42978:SF6">
    <property type="entry name" value="QUORUM-QUENCHING LACTONASE YTNP-RELATED"/>
    <property type="match status" value="1"/>
</dbReference>
<feature type="signal peptide" evidence="5">
    <location>
        <begin position="1"/>
        <end position="36"/>
    </location>
</feature>
<gene>
    <name evidence="7" type="ORF">H0A68_17075</name>
</gene>
<keyword evidence="5" id="KW-0732">Signal</keyword>
<evidence type="ECO:0000256" key="1">
    <source>
        <dbReference type="ARBA" id="ARBA00007749"/>
    </source>
</evidence>
<name>A0A853FG13_9BURK</name>
<feature type="domain" description="Metallo-beta-lactamase" evidence="6">
    <location>
        <begin position="101"/>
        <end position="307"/>
    </location>
</feature>
<dbReference type="GO" id="GO:0046872">
    <property type="term" value="F:metal ion binding"/>
    <property type="evidence" value="ECO:0007669"/>
    <property type="project" value="UniProtKB-KW"/>
</dbReference>
<keyword evidence="3 7" id="KW-0378">Hydrolase</keyword>
<keyword evidence="8" id="KW-1185">Reference proteome</keyword>
<sequence>MQCPTLFRRNPGRLLCTAALCLSGLALSAWTPSALAQAPAQQKIQVPGYYRMMLGDLEVTALYDGYVPVSSSLLKGASAQDIQNLLNGMFVPMRNKGAQTAVNGFLINTGSHLILVDAGAASCFGPTLGALPRNLEAAGYEPAQVDTILLTHLHGDHACGITTAEGKAAFPNATVHVSDDEAAYWLDENVAAKAPEDKKGGFVLAQKAVAPYKTSGRLALFTPGDEVAPGVKSWPLPGHTPGHGGYLIGTGNDQLLFWGDVIHSHAVQFSHPEVAIEFDVDPAKAIVSRKEVLADAVADKLWIAGAHLPFPGIGHVRKTDQGYDWVPLEYTPL</sequence>
<dbReference type="RefSeq" id="WP_129970817.1">
    <property type="nucleotide sequence ID" value="NZ_JACCEW010000006.1"/>
</dbReference>
<feature type="chain" id="PRO_5032391554" evidence="5">
    <location>
        <begin position="37"/>
        <end position="333"/>
    </location>
</feature>
<evidence type="ECO:0000256" key="2">
    <source>
        <dbReference type="ARBA" id="ARBA00022723"/>
    </source>
</evidence>
<keyword evidence="4" id="KW-0862">Zinc</keyword>
<dbReference type="Gene3D" id="3.60.15.10">
    <property type="entry name" value="Ribonuclease Z/Hydroxyacylglutathione hydrolase-like"/>
    <property type="match status" value="1"/>
</dbReference>
<dbReference type="Pfam" id="PF00753">
    <property type="entry name" value="Lactamase_B"/>
    <property type="match status" value="1"/>
</dbReference>
<dbReference type="InterPro" id="IPR051013">
    <property type="entry name" value="MBL_superfamily_lactonases"/>
</dbReference>
<accession>A0A853FG13</accession>
<evidence type="ECO:0000256" key="3">
    <source>
        <dbReference type="ARBA" id="ARBA00022801"/>
    </source>
</evidence>
<dbReference type="InterPro" id="IPR001279">
    <property type="entry name" value="Metallo-B-lactamas"/>
</dbReference>
<protein>
    <submittedName>
        <fullName evidence="7">MBL fold metallo-hydrolase</fullName>
    </submittedName>
</protein>
<organism evidence="7 8">
    <name type="scientific">Allopusillimonas soli</name>
    <dbReference type="NCBI Taxonomy" id="659016"/>
    <lineage>
        <taxon>Bacteria</taxon>
        <taxon>Pseudomonadati</taxon>
        <taxon>Pseudomonadota</taxon>
        <taxon>Betaproteobacteria</taxon>
        <taxon>Burkholderiales</taxon>
        <taxon>Alcaligenaceae</taxon>
        <taxon>Allopusillimonas</taxon>
    </lineage>
</organism>
<evidence type="ECO:0000313" key="8">
    <source>
        <dbReference type="Proteomes" id="UP000580517"/>
    </source>
</evidence>
<reference evidence="7 8" key="1">
    <citation type="submission" date="2020-07" db="EMBL/GenBank/DDBJ databases">
        <title>Taxonomic revisions and descriptions of new bacterial species based on genomic comparisons in the high-G+C-content subgroup of the family Alcaligenaceae.</title>
        <authorList>
            <person name="Szabo A."/>
            <person name="Felfoldi T."/>
        </authorList>
    </citation>
    <scope>NUCLEOTIDE SEQUENCE [LARGE SCALE GENOMIC DNA]</scope>
    <source>
        <strain evidence="7 8">DSM 25264</strain>
    </source>
</reference>
<dbReference type="AlphaFoldDB" id="A0A853FG13"/>
<dbReference type="InterPro" id="IPR036866">
    <property type="entry name" value="RibonucZ/Hydroxyglut_hydro"/>
</dbReference>
<comment type="caution">
    <text evidence="7">The sequence shown here is derived from an EMBL/GenBank/DDBJ whole genome shotgun (WGS) entry which is preliminary data.</text>
</comment>
<dbReference type="OrthoDB" id="5443440at2"/>
<comment type="similarity">
    <text evidence="1">Belongs to the metallo-beta-lactamase superfamily.</text>
</comment>
<dbReference type="SMART" id="SM00849">
    <property type="entry name" value="Lactamase_B"/>
    <property type="match status" value="1"/>
</dbReference>
<proteinExistence type="inferred from homology"/>
<dbReference type="GO" id="GO:0016787">
    <property type="term" value="F:hydrolase activity"/>
    <property type="evidence" value="ECO:0007669"/>
    <property type="project" value="UniProtKB-KW"/>
</dbReference>
<dbReference type="SUPFAM" id="SSF56281">
    <property type="entry name" value="Metallo-hydrolase/oxidoreductase"/>
    <property type="match status" value="1"/>
</dbReference>